<comment type="caution">
    <text evidence="1">The sequence shown here is derived from an EMBL/GenBank/DDBJ whole genome shotgun (WGS) entry which is preliminary data.</text>
</comment>
<sequence>MHTPISKVYRIIDSLSGRRKPRELHASLALSRSTNIANIAEEFADRSKRTGVEIKPKIPGFCSASFRSKCSELVVLVCASPPGHRSPTVFSDTTDL</sequence>
<organism evidence="1 2">
    <name type="scientific">Ixodes persulcatus</name>
    <name type="common">Taiga tick</name>
    <dbReference type="NCBI Taxonomy" id="34615"/>
    <lineage>
        <taxon>Eukaryota</taxon>
        <taxon>Metazoa</taxon>
        <taxon>Ecdysozoa</taxon>
        <taxon>Arthropoda</taxon>
        <taxon>Chelicerata</taxon>
        <taxon>Arachnida</taxon>
        <taxon>Acari</taxon>
        <taxon>Parasitiformes</taxon>
        <taxon>Ixodida</taxon>
        <taxon>Ixodoidea</taxon>
        <taxon>Ixodidae</taxon>
        <taxon>Ixodinae</taxon>
        <taxon>Ixodes</taxon>
    </lineage>
</organism>
<dbReference type="Proteomes" id="UP000805193">
    <property type="component" value="Unassembled WGS sequence"/>
</dbReference>
<name>A0AC60QKS4_IXOPE</name>
<accession>A0AC60QKS4</accession>
<protein>
    <submittedName>
        <fullName evidence="1">Uncharacterized protein</fullName>
    </submittedName>
</protein>
<reference evidence="1 2" key="1">
    <citation type="journal article" date="2020" name="Cell">
        <title>Large-Scale Comparative Analyses of Tick Genomes Elucidate Their Genetic Diversity and Vector Capacities.</title>
        <authorList>
            <consortium name="Tick Genome and Microbiome Consortium (TIGMIC)"/>
            <person name="Jia N."/>
            <person name="Wang J."/>
            <person name="Shi W."/>
            <person name="Du L."/>
            <person name="Sun Y."/>
            <person name="Zhan W."/>
            <person name="Jiang J.F."/>
            <person name="Wang Q."/>
            <person name="Zhang B."/>
            <person name="Ji P."/>
            <person name="Bell-Sakyi L."/>
            <person name="Cui X.M."/>
            <person name="Yuan T.T."/>
            <person name="Jiang B.G."/>
            <person name="Yang W.F."/>
            <person name="Lam T.T."/>
            <person name="Chang Q.C."/>
            <person name="Ding S.J."/>
            <person name="Wang X.J."/>
            <person name="Zhu J.G."/>
            <person name="Ruan X.D."/>
            <person name="Zhao L."/>
            <person name="Wei J.T."/>
            <person name="Ye R.Z."/>
            <person name="Que T.C."/>
            <person name="Du C.H."/>
            <person name="Zhou Y.H."/>
            <person name="Cheng J.X."/>
            <person name="Dai P.F."/>
            <person name="Guo W.B."/>
            <person name="Han X.H."/>
            <person name="Huang E.J."/>
            <person name="Li L.F."/>
            <person name="Wei W."/>
            <person name="Gao Y.C."/>
            <person name="Liu J.Z."/>
            <person name="Shao H.Z."/>
            <person name="Wang X."/>
            <person name="Wang C.C."/>
            <person name="Yang T.C."/>
            <person name="Huo Q.B."/>
            <person name="Li W."/>
            <person name="Chen H.Y."/>
            <person name="Chen S.E."/>
            <person name="Zhou L.G."/>
            <person name="Ni X.B."/>
            <person name="Tian J.H."/>
            <person name="Sheng Y."/>
            <person name="Liu T."/>
            <person name="Pan Y.S."/>
            <person name="Xia L.Y."/>
            <person name="Li J."/>
            <person name="Zhao F."/>
            <person name="Cao W.C."/>
        </authorList>
    </citation>
    <scope>NUCLEOTIDE SEQUENCE [LARGE SCALE GENOMIC DNA]</scope>
    <source>
        <strain evidence="1">Iper-2018</strain>
    </source>
</reference>
<dbReference type="EMBL" id="JABSTQ010007539">
    <property type="protein sequence ID" value="KAG0435564.1"/>
    <property type="molecule type" value="Genomic_DNA"/>
</dbReference>
<proteinExistence type="predicted"/>
<keyword evidence="2" id="KW-1185">Reference proteome</keyword>
<evidence type="ECO:0000313" key="2">
    <source>
        <dbReference type="Proteomes" id="UP000805193"/>
    </source>
</evidence>
<evidence type="ECO:0000313" key="1">
    <source>
        <dbReference type="EMBL" id="KAG0435564.1"/>
    </source>
</evidence>
<gene>
    <name evidence="1" type="ORF">HPB47_018413</name>
</gene>